<dbReference type="OrthoDB" id="3728778at2"/>
<dbReference type="Proteomes" id="UP000276232">
    <property type="component" value="Unassembled WGS sequence"/>
</dbReference>
<name>A0A3N1HSG4_9ACTN</name>
<reference evidence="3 4" key="1">
    <citation type="journal article" date="2015" name="Stand. Genomic Sci.">
        <title>Genomic Encyclopedia of Bacterial and Archaeal Type Strains, Phase III: the genomes of soil and plant-associated and newly described type strains.</title>
        <authorList>
            <person name="Whitman W.B."/>
            <person name="Woyke T."/>
            <person name="Klenk H.P."/>
            <person name="Zhou Y."/>
            <person name="Lilburn T.G."/>
            <person name="Beck B.J."/>
            <person name="De Vos P."/>
            <person name="Vandamme P."/>
            <person name="Eisen J.A."/>
            <person name="Garrity G."/>
            <person name="Hugenholtz P."/>
            <person name="Kyrpides N.C."/>
        </authorList>
    </citation>
    <scope>NUCLEOTIDE SEQUENCE [LARGE SCALE GENOMIC DNA]</scope>
    <source>
        <strain evidence="3 4">CECT 7306</strain>
    </source>
</reference>
<evidence type="ECO:0000259" key="2">
    <source>
        <dbReference type="Pfam" id="PF18859"/>
    </source>
</evidence>
<sequence>MPPARLGGWLERLARGHGGAPRGVAAAGGVLLLAPDGATAHLTAPGLDLAAGTAEGGAVDVSALPSTAGVPRTAAVLLLRRGGAVVAVVDVDATGSTVRASRVRTAHVQARTAAGGWSQQRFARRRAGQAAGLVRDVAAATADVWGPHAADLRGARALLVTGGDAELVAAALADLPAALRDVAGLPHQHLALPADPRRRVLDAVAGDVGAVRADVVDAPRDDRTTLAPPTTSQHPSPPETPHPPKRTAP</sequence>
<evidence type="ECO:0000313" key="4">
    <source>
        <dbReference type="Proteomes" id="UP000276232"/>
    </source>
</evidence>
<keyword evidence="4" id="KW-1185">Reference proteome</keyword>
<dbReference type="Pfam" id="PF18859">
    <property type="entry name" value="acVLRF1"/>
    <property type="match status" value="1"/>
</dbReference>
<protein>
    <recommendedName>
        <fullName evidence="2">Actinobacteria/chloroflexi VLRF1 release factor domain-containing protein</fullName>
    </recommendedName>
</protein>
<dbReference type="EMBL" id="RJKN01000001">
    <property type="protein sequence ID" value="ROP45463.1"/>
    <property type="molecule type" value="Genomic_DNA"/>
</dbReference>
<dbReference type="InterPro" id="IPR042226">
    <property type="entry name" value="eFR1_2_sf"/>
</dbReference>
<dbReference type="NCBIfam" id="NF041024">
    <property type="entry name" value="acVLRF1_NCBI"/>
    <property type="match status" value="1"/>
</dbReference>
<dbReference type="AlphaFoldDB" id="A0A3N1HSG4"/>
<evidence type="ECO:0000256" key="1">
    <source>
        <dbReference type="SAM" id="MobiDB-lite"/>
    </source>
</evidence>
<accession>A0A3N1HSG4</accession>
<organism evidence="3 4">
    <name type="scientific">Pseudokineococcus lusitanus</name>
    <dbReference type="NCBI Taxonomy" id="763993"/>
    <lineage>
        <taxon>Bacteria</taxon>
        <taxon>Bacillati</taxon>
        <taxon>Actinomycetota</taxon>
        <taxon>Actinomycetes</taxon>
        <taxon>Kineosporiales</taxon>
        <taxon>Kineosporiaceae</taxon>
        <taxon>Pseudokineococcus</taxon>
    </lineage>
</organism>
<dbReference type="InParanoid" id="A0A3N1HSG4"/>
<evidence type="ECO:0000313" key="3">
    <source>
        <dbReference type="EMBL" id="ROP45463.1"/>
    </source>
</evidence>
<dbReference type="Gene3D" id="3.30.420.60">
    <property type="entry name" value="eRF1 domain 2"/>
    <property type="match status" value="1"/>
</dbReference>
<dbReference type="SUPFAM" id="SSF53137">
    <property type="entry name" value="Translational machinery components"/>
    <property type="match status" value="1"/>
</dbReference>
<comment type="caution">
    <text evidence="3">The sequence shown here is derived from an EMBL/GenBank/DDBJ whole genome shotgun (WGS) entry which is preliminary data.</text>
</comment>
<dbReference type="InterPro" id="IPR040783">
    <property type="entry name" value="VLRF1"/>
</dbReference>
<proteinExistence type="predicted"/>
<feature type="region of interest" description="Disordered" evidence="1">
    <location>
        <begin position="212"/>
        <end position="249"/>
    </location>
</feature>
<gene>
    <name evidence="3" type="ORF">EDC03_0065</name>
</gene>
<feature type="domain" description="Actinobacteria/chloroflexi VLRF1 release factor" evidence="2">
    <location>
        <begin position="73"/>
        <end position="212"/>
    </location>
</feature>
<feature type="compositionally biased region" description="Basic and acidic residues" evidence="1">
    <location>
        <begin position="214"/>
        <end position="224"/>
    </location>
</feature>
<dbReference type="RefSeq" id="WP_123378241.1">
    <property type="nucleotide sequence ID" value="NZ_RJKN01000001.1"/>
</dbReference>